<dbReference type="Proteomes" id="UP000294530">
    <property type="component" value="Unassembled WGS sequence"/>
</dbReference>
<reference evidence="2 3" key="1">
    <citation type="journal article" date="2021" name="Genome Biol.">
        <title>AFLAP: assembly-free linkage analysis pipeline using k-mers from genome sequencing data.</title>
        <authorList>
            <person name="Fletcher K."/>
            <person name="Zhang L."/>
            <person name="Gil J."/>
            <person name="Han R."/>
            <person name="Cavanaugh K."/>
            <person name="Michelmore R."/>
        </authorList>
    </citation>
    <scope>NUCLEOTIDE SEQUENCE [LARGE SCALE GENOMIC DNA]</scope>
    <source>
        <strain evidence="2 3">SF5</strain>
    </source>
</reference>
<sequence length="846" mass="94427">MSSTLKAVRSYQPSRGEQQQSLRRYQSAGSSPIVRAPNLSSLSPLYPLPRSPTSAGSSPGSTRLDDAIGRLFTRYIPTFFDMLEKFQFQKALLIVEDEEETQWKSWHAAKVMLKLGASCESTYHAMKYLETDLVQTNTIEQMYKKLVVLIKHLMAELRPIAARQSRHNFVDMSDIHENTNASRSNVVHERNLQATMALSMCGDMNYYVDLLEQGAEFFSLRAPMIQIYRGLALSTVPRDYHSILKQLEAIIFRLEIFDHPLLEVMKFSAIEELRTVHAAIQCEIRVAEYDYTRSIVALHRLKGQLRSWSDHIDASSDYPLFDGNSFEHAGDNGEERMLLDDSDDNNGVTSDSQYSNLSYQSSSSVSRNCVIPASLIGESRCVSTGTLRGISSSQAESLVLFRGGRYATMSDNSYEFVDEGTLLEGHHSGVSLNNSFSPASSETHSTLRRLFSHSNLLRRGSVSASTRRRLVQKAGGPYIDTGGMNLSMPNNTLEQGVLGGGASGTGGGSGTSLGTPGALNNGGIDNGSTNLFATEIMASSIKRQERDDGFALPVFQWSKRFYRSLVAKFTLYFYRWLEPLEKKSDYLTLELSRFIKTPLGISYFELMNVLLSRAQRGDWGKVCVMLILETQALENKGAHYYKSGYRCPSSSYALSTRTNQGKGKKKEEKQEESASDDTDNAAGVQSHTQSPASSRGGSGSPANEQNRSIDQEANHALFMRVDREENEELNDYSELWGLRSWPAVFCYPEGSSLPLDHWPNIVSLIMDHRSTLGSVHPVFRHSERRQKATYHISRVDEAMYLVLLAEEGKKKFEKLVQDFMQTVTENLQHSGAFVPRSLASSSPCAA</sequence>
<dbReference type="SUPFAM" id="SSF160651">
    <property type="entry name" value="FLJ32549 C-terminal domain-like"/>
    <property type="match status" value="1"/>
</dbReference>
<dbReference type="KEGG" id="blac:94347796"/>
<dbReference type="InterPro" id="IPR018544">
    <property type="entry name" value="KICS_2"/>
</dbReference>
<dbReference type="GeneID" id="94347796"/>
<protein>
    <submittedName>
        <fullName evidence="2">Uncharacterized protein</fullName>
    </submittedName>
</protein>
<dbReference type="Pfam" id="PF09404">
    <property type="entry name" value="C12orf66_like"/>
    <property type="match status" value="2"/>
</dbReference>
<dbReference type="GO" id="GO:0034198">
    <property type="term" value="P:cellular response to amino acid starvation"/>
    <property type="evidence" value="ECO:0007669"/>
    <property type="project" value="TreeGrafter"/>
</dbReference>
<dbReference type="AlphaFoldDB" id="A0A976FGA4"/>
<accession>A0A976FGA4</accession>
<feature type="compositionally biased region" description="Polar residues" evidence="1">
    <location>
        <begin position="1"/>
        <end position="30"/>
    </location>
</feature>
<gene>
    <name evidence="2" type="ORF">CCR75_004035</name>
</gene>
<evidence type="ECO:0000313" key="3">
    <source>
        <dbReference type="Proteomes" id="UP000294530"/>
    </source>
</evidence>
<dbReference type="PANTHER" id="PTHR31581:SF1">
    <property type="entry name" value="KICSTOR SUBUNIT 2"/>
    <property type="match status" value="1"/>
</dbReference>
<dbReference type="OrthoDB" id="18134at2759"/>
<dbReference type="PANTHER" id="PTHR31581">
    <property type="entry name" value="KICSTOR COMPLEX PROTEIN C12ORF66"/>
    <property type="match status" value="1"/>
</dbReference>
<evidence type="ECO:0000256" key="1">
    <source>
        <dbReference type="SAM" id="MobiDB-lite"/>
    </source>
</evidence>
<evidence type="ECO:0000313" key="2">
    <source>
        <dbReference type="EMBL" id="TDH65869.1"/>
    </source>
</evidence>
<dbReference type="InterPro" id="IPR038060">
    <property type="entry name" value="C12orf66-like_central_sf"/>
</dbReference>
<dbReference type="GO" id="GO:0061462">
    <property type="term" value="P:protein localization to lysosome"/>
    <property type="evidence" value="ECO:0007669"/>
    <property type="project" value="TreeGrafter"/>
</dbReference>
<dbReference type="RefSeq" id="XP_067815368.1">
    <property type="nucleotide sequence ID" value="XM_067962125.1"/>
</dbReference>
<dbReference type="Gene3D" id="3.30.450.240">
    <property type="match status" value="1"/>
</dbReference>
<dbReference type="GO" id="GO:0042149">
    <property type="term" value="P:cellular response to glucose starvation"/>
    <property type="evidence" value="ECO:0007669"/>
    <property type="project" value="TreeGrafter"/>
</dbReference>
<feature type="region of interest" description="Disordered" evidence="1">
    <location>
        <begin position="1"/>
        <end position="36"/>
    </location>
</feature>
<keyword evidence="3" id="KW-1185">Reference proteome</keyword>
<comment type="caution">
    <text evidence="2">The sequence shown here is derived from an EMBL/GenBank/DDBJ whole genome shotgun (WGS) entry which is preliminary data.</text>
</comment>
<organism evidence="2 3">
    <name type="scientific">Bremia lactucae</name>
    <name type="common">Lettuce downy mildew</name>
    <dbReference type="NCBI Taxonomy" id="4779"/>
    <lineage>
        <taxon>Eukaryota</taxon>
        <taxon>Sar</taxon>
        <taxon>Stramenopiles</taxon>
        <taxon>Oomycota</taxon>
        <taxon>Peronosporomycetes</taxon>
        <taxon>Peronosporales</taxon>
        <taxon>Peronosporaceae</taxon>
        <taxon>Bremia</taxon>
    </lineage>
</organism>
<feature type="compositionally biased region" description="Gly residues" evidence="1">
    <location>
        <begin position="500"/>
        <end position="511"/>
    </location>
</feature>
<feature type="region of interest" description="Disordered" evidence="1">
    <location>
        <begin position="500"/>
        <end position="521"/>
    </location>
</feature>
<feature type="region of interest" description="Disordered" evidence="1">
    <location>
        <begin position="655"/>
        <end position="706"/>
    </location>
</feature>
<name>A0A976FGA4_BRELC</name>
<dbReference type="GO" id="GO:1904262">
    <property type="term" value="P:negative regulation of TORC1 signaling"/>
    <property type="evidence" value="ECO:0007669"/>
    <property type="project" value="TreeGrafter"/>
</dbReference>
<proteinExistence type="predicted"/>
<dbReference type="Gene3D" id="1.10.3450.30">
    <property type="match status" value="2"/>
</dbReference>
<dbReference type="EMBL" id="SHOA02000001">
    <property type="protein sequence ID" value="TDH65869.1"/>
    <property type="molecule type" value="Genomic_DNA"/>
</dbReference>
<dbReference type="SUPFAM" id="SSF158548">
    <property type="entry name" value="FLJ32549 domain-like"/>
    <property type="match status" value="1"/>
</dbReference>